<evidence type="ECO:0000256" key="1">
    <source>
        <dbReference type="SAM" id="MobiDB-lite"/>
    </source>
</evidence>
<dbReference type="GO" id="GO:0008017">
    <property type="term" value="F:microtubule binding"/>
    <property type="evidence" value="ECO:0007669"/>
    <property type="project" value="TreeGrafter"/>
</dbReference>
<feature type="region of interest" description="Disordered" evidence="1">
    <location>
        <begin position="140"/>
        <end position="199"/>
    </location>
</feature>
<dbReference type="InterPro" id="IPR028163">
    <property type="entry name" value="HAUS_6_N"/>
</dbReference>
<feature type="compositionally biased region" description="Low complexity" evidence="1">
    <location>
        <begin position="243"/>
        <end position="271"/>
    </location>
</feature>
<dbReference type="AlphaFoldDB" id="A0A8H7UYB9"/>
<feature type="compositionally biased region" description="Polar residues" evidence="1">
    <location>
        <begin position="145"/>
        <end position="154"/>
    </location>
</feature>
<feature type="compositionally biased region" description="Polar residues" evidence="1">
    <location>
        <begin position="222"/>
        <end position="236"/>
    </location>
</feature>
<proteinExistence type="predicted"/>
<evidence type="ECO:0000313" key="3">
    <source>
        <dbReference type="EMBL" id="KAG2198622.1"/>
    </source>
</evidence>
<gene>
    <name evidence="3" type="ORF">INT47_001069</name>
</gene>
<keyword evidence="4" id="KW-1185">Reference proteome</keyword>
<feature type="region of interest" description="Disordered" evidence="1">
    <location>
        <begin position="378"/>
        <end position="397"/>
    </location>
</feature>
<sequence>MSRRSIQPTTASVFVRNLNLLGFEPPLNSKWVVDEQTFTISANSVKAFEHISHFLFQLLDERKTRTTFMGVWPVTDLRRSHEYRRLAFQWLKDIQPGTRLMNVPLRKSYFTDCHGEPFNKIVSAFTALVVDQQLSNNKDVAMDGSISTGTTQYPKPSAAGKRSTTHRPLTNDMLLQKKTKSQPPVDLLETSLDLTPPSYPRALSPIPALRQSSAFISPVPSSPNRQTSSTCKSRFISSEKDSLSSSSPINAASSTANNTPPSSTGLLSSSNPVELASPIENHLPILTEYPLSPSVEAPPPISPALESVRFSSFIEKIQREELAYKKELARRDKERYTRESLERNLLLLDSRSSVTDKENIFVAGDGQSAMEKPSYEKLHERQATPENPKMNQKEAKPLRPDLSCIEDVKSKVTTFNRELDDRALDVLDKAGSSPLNMGMDAKEIACQPHHDETIKNVGSATKADLETERIERDLNQKETLSIGDLEKATDSEIIKDRVEAENSTIEQRHKERGEHEERKFEAEEAERDKWVKRMEDDRSEERLKRESEEKLNVTAAKEAAMEHEHKEYVAQQLEIISKTYEQNPQQGLFLLVDTDGFSHKNRTTRDVEKLDFGRNPYEDFFSKAKTTDTGVYKSQNPISPQAKTELCTDRSPSFVDVMPDPWDFSSPDHSPSHRSPLRFSPFRFGFHSLDYSANLTDASYENKDDENYTSPDQLFLKKTPETSIPSIHESDSRGPFERSPTQGVIYTSSLPAKAELPNPFLDTNSLMQPSEFERRLHQLTKDTPPETGVVDDIAIAPSPPQPRRPFTKKRFEYAALPRTPLKEFSRSPLHNATSTMPVVGSPLRKSFISNRSSLSGEDYDSVADIRLEEPPHYSPSKFETPRKYNHEHDYSKYIFSMAHTPEQ</sequence>
<evidence type="ECO:0000259" key="2">
    <source>
        <dbReference type="Pfam" id="PF14661"/>
    </source>
</evidence>
<dbReference type="InterPro" id="IPR026797">
    <property type="entry name" value="HAUS_6"/>
</dbReference>
<comment type="caution">
    <text evidence="3">The sequence shown here is derived from an EMBL/GenBank/DDBJ whole genome shotgun (WGS) entry which is preliminary data.</text>
</comment>
<reference evidence="3" key="1">
    <citation type="submission" date="2020-12" db="EMBL/GenBank/DDBJ databases">
        <title>Metabolic potential, ecology and presence of endohyphal bacteria is reflected in genomic diversity of Mucoromycotina.</title>
        <authorList>
            <person name="Muszewska A."/>
            <person name="Okrasinska A."/>
            <person name="Steczkiewicz K."/>
            <person name="Drgas O."/>
            <person name="Orlowska M."/>
            <person name="Perlinska-Lenart U."/>
            <person name="Aleksandrzak-Piekarczyk T."/>
            <person name="Szatraj K."/>
            <person name="Zielenkiewicz U."/>
            <person name="Pilsyk S."/>
            <person name="Malc E."/>
            <person name="Mieczkowski P."/>
            <person name="Kruszewska J.S."/>
            <person name="Biernat P."/>
            <person name="Pawlowska J."/>
        </authorList>
    </citation>
    <scope>NUCLEOTIDE SEQUENCE</scope>
    <source>
        <strain evidence="3">WA0000017839</strain>
    </source>
</reference>
<feature type="domain" description="HAUS augmin-like complex subunit 6 N-terminal" evidence="2">
    <location>
        <begin position="14"/>
        <end position="145"/>
    </location>
</feature>
<feature type="region of interest" description="Disordered" evidence="1">
    <location>
        <begin position="215"/>
        <end position="271"/>
    </location>
</feature>
<dbReference type="EMBL" id="JAEPRD010000108">
    <property type="protein sequence ID" value="KAG2198622.1"/>
    <property type="molecule type" value="Genomic_DNA"/>
</dbReference>
<dbReference type="GO" id="GO:0051225">
    <property type="term" value="P:spindle assembly"/>
    <property type="evidence" value="ECO:0007669"/>
    <property type="project" value="InterPro"/>
</dbReference>
<evidence type="ECO:0000313" key="4">
    <source>
        <dbReference type="Proteomes" id="UP000603453"/>
    </source>
</evidence>
<dbReference type="PANTHER" id="PTHR16151:SF2">
    <property type="entry name" value="HAUS AUGMIN-LIKE COMPLEX SUBUNIT 6"/>
    <property type="match status" value="1"/>
</dbReference>
<dbReference type="GO" id="GO:1990498">
    <property type="term" value="C:mitotic spindle microtubule"/>
    <property type="evidence" value="ECO:0007669"/>
    <property type="project" value="TreeGrafter"/>
</dbReference>
<dbReference type="OrthoDB" id="5575722at2759"/>
<dbReference type="GO" id="GO:0070652">
    <property type="term" value="C:HAUS complex"/>
    <property type="evidence" value="ECO:0007669"/>
    <property type="project" value="InterPro"/>
</dbReference>
<name>A0A8H7UYB9_9FUNG</name>
<feature type="region of interest" description="Disordered" evidence="1">
    <location>
        <begin position="782"/>
        <end position="805"/>
    </location>
</feature>
<feature type="region of interest" description="Disordered" evidence="1">
    <location>
        <begin position="501"/>
        <end position="525"/>
    </location>
</feature>
<organism evidence="3 4">
    <name type="scientific">Mucor saturninus</name>
    <dbReference type="NCBI Taxonomy" id="64648"/>
    <lineage>
        <taxon>Eukaryota</taxon>
        <taxon>Fungi</taxon>
        <taxon>Fungi incertae sedis</taxon>
        <taxon>Mucoromycota</taxon>
        <taxon>Mucoromycotina</taxon>
        <taxon>Mucoromycetes</taxon>
        <taxon>Mucorales</taxon>
        <taxon>Mucorineae</taxon>
        <taxon>Mucoraceae</taxon>
        <taxon>Mucor</taxon>
    </lineage>
</organism>
<dbReference type="Proteomes" id="UP000603453">
    <property type="component" value="Unassembled WGS sequence"/>
</dbReference>
<accession>A0A8H7UYB9</accession>
<dbReference type="PANTHER" id="PTHR16151">
    <property type="entry name" value="HAUS AUGMIN-LIKE COMPLEX SUBUNIT 6"/>
    <property type="match status" value="1"/>
</dbReference>
<dbReference type="Pfam" id="PF14661">
    <property type="entry name" value="HAUS6_N"/>
    <property type="match status" value="1"/>
</dbReference>
<protein>
    <recommendedName>
        <fullName evidence="2">HAUS augmin-like complex subunit 6 N-terminal domain-containing protein</fullName>
    </recommendedName>
</protein>